<dbReference type="KEGG" id="shc:Shell_1144"/>
<dbReference type="STRING" id="591019.Shell_1144"/>
<proteinExistence type="predicted"/>
<sequence>MLKAYDIMTPEIRFIDKNSSIKEAALRMINEGIGALIVVDQEGPIGIVTKRDIIWGVLFEKRDPEKEPVEKIMSTPLIMIDSNSDIVQILDLMIRNNISHLPVREGDKLIGMISDTDLLEVFRDVIEIVNARKIKK</sequence>
<reference evidence="5" key="1">
    <citation type="submission" date="2010-05" db="EMBL/GenBank/DDBJ databases">
        <title>Complete sequence of Staphylothermus hellenicus DSM 12710.</title>
        <authorList>
            <consortium name="US DOE Joint Genome Institute"/>
            <person name="Lucas S."/>
            <person name="Copeland A."/>
            <person name="Lapidus A."/>
            <person name="Cheng J.-F."/>
            <person name="Bruce D."/>
            <person name="Goodwin L."/>
            <person name="Pitluck S."/>
            <person name="Davenport K."/>
            <person name="Detter J.C."/>
            <person name="Han C."/>
            <person name="Tapia R."/>
            <person name="Larimer F."/>
            <person name="Land M."/>
            <person name="Hauser L."/>
            <person name="Kyrpides N."/>
            <person name="Mikhailova N."/>
            <person name="Anderson I.J."/>
            <person name="Woyke T."/>
        </authorList>
    </citation>
    <scope>NUCLEOTIDE SEQUENCE [LARGE SCALE GENOMIC DNA]</scope>
    <source>
        <strain evidence="5">DSM 12710 / JCM 10830 / BK20S6-10-b1 / P8</strain>
    </source>
</reference>
<dbReference type="PROSITE" id="PS51371">
    <property type="entry name" value="CBS"/>
    <property type="match status" value="2"/>
</dbReference>
<evidence type="ECO:0000313" key="4">
    <source>
        <dbReference type="EMBL" id="ADI32245.1"/>
    </source>
</evidence>
<dbReference type="InterPro" id="IPR046342">
    <property type="entry name" value="CBS_dom_sf"/>
</dbReference>
<reference evidence="4 5" key="2">
    <citation type="journal article" date="2011" name="Stand. Genomic Sci.">
        <title>Complete genome sequence of Staphylothermus hellenicus P8.</title>
        <authorList>
            <person name="Anderson I."/>
            <person name="Wirth R."/>
            <person name="Lucas S."/>
            <person name="Copeland A."/>
            <person name="Lapidus A."/>
            <person name="Cheng J.F."/>
            <person name="Goodwin L."/>
            <person name="Pitluck S."/>
            <person name="Davenport K."/>
            <person name="Detter J.C."/>
            <person name="Han C."/>
            <person name="Tapia R."/>
            <person name="Land M."/>
            <person name="Hauser L."/>
            <person name="Pati A."/>
            <person name="Mikhailova N."/>
            <person name="Woyke T."/>
            <person name="Klenk H.P."/>
            <person name="Kyrpides N."/>
            <person name="Ivanova N."/>
        </authorList>
    </citation>
    <scope>NUCLEOTIDE SEQUENCE [LARGE SCALE GENOMIC DNA]</scope>
    <source>
        <strain evidence="5">DSM 12710 / JCM 10830 / BK20S6-10-b1 / P8</strain>
    </source>
</reference>
<accession>D7D8Z9</accession>
<dbReference type="InterPro" id="IPR051257">
    <property type="entry name" value="Diverse_CBS-Domain"/>
</dbReference>
<gene>
    <name evidence="4" type="ordered locus">Shell_1144</name>
</gene>
<evidence type="ECO:0000313" key="5">
    <source>
        <dbReference type="Proteomes" id="UP000002573"/>
    </source>
</evidence>
<dbReference type="Pfam" id="PF00571">
    <property type="entry name" value="CBS"/>
    <property type="match status" value="2"/>
</dbReference>
<dbReference type="EMBL" id="CP002051">
    <property type="protein sequence ID" value="ADI32245.1"/>
    <property type="molecule type" value="Genomic_DNA"/>
</dbReference>
<dbReference type="Proteomes" id="UP000002573">
    <property type="component" value="Chromosome"/>
</dbReference>
<dbReference type="PANTHER" id="PTHR43080:SF2">
    <property type="entry name" value="CBS DOMAIN-CONTAINING PROTEIN"/>
    <property type="match status" value="1"/>
</dbReference>
<feature type="domain" description="CBS" evidence="3">
    <location>
        <begin position="8"/>
        <end position="65"/>
    </location>
</feature>
<dbReference type="InterPro" id="IPR000644">
    <property type="entry name" value="CBS_dom"/>
</dbReference>
<dbReference type="AlphaFoldDB" id="D7D8Z9"/>
<dbReference type="SMART" id="SM00116">
    <property type="entry name" value="CBS"/>
    <property type="match status" value="2"/>
</dbReference>
<organism evidence="4 5">
    <name type="scientific">Staphylothermus hellenicus (strain DSM 12710 / JCM 10830 / BK20S6-10-b1 / P8)</name>
    <dbReference type="NCBI Taxonomy" id="591019"/>
    <lineage>
        <taxon>Archaea</taxon>
        <taxon>Thermoproteota</taxon>
        <taxon>Thermoprotei</taxon>
        <taxon>Desulfurococcales</taxon>
        <taxon>Desulfurococcaceae</taxon>
        <taxon>Staphylothermus</taxon>
    </lineage>
</organism>
<feature type="domain" description="CBS" evidence="3">
    <location>
        <begin position="73"/>
        <end position="128"/>
    </location>
</feature>
<name>D7D8Z9_STAHD</name>
<dbReference type="Gene3D" id="3.10.580.10">
    <property type="entry name" value="CBS-domain"/>
    <property type="match status" value="1"/>
</dbReference>
<evidence type="ECO:0000256" key="2">
    <source>
        <dbReference type="PROSITE-ProRule" id="PRU00703"/>
    </source>
</evidence>
<keyword evidence="1 2" id="KW-0129">CBS domain</keyword>
<dbReference type="HOGENOM" id="CLU_040681_12_1_2"/>
<evidence type="ECO:0000259" key="3">
    <source>
        <dbReference type="PROSITE" id="PS51371"/>
    </source>
</evidence>
<dbReference type="eggNOG" id="arCOG00606">
    <property type="taxonomic scope" value="Archaea"/>
</dbReference>
<dbReference type="SUPFAM" id="SSF54631">
    <property type="entry name" value="CBS-domain pair"/>
    <property type="match status" value="1"/>
</dbReference>
<protein>
    <submittedName>
        <fullName evidence="4">Putative signal transduction protein with CBS domains</fullName>
    </submittedName>
</protein>
<keyword evidence="5" id="KW-1185">Reference proteome</keyword>
<evidence type="ECO:0000256" key="1">
    <source>
        <dbReference type="ARBA" id="ARBA00023122"/>
    </source>
</evidence>
<dbReference type="PANTHER" id="PTHR43080">
    <property type="entry name" value="CBS DOMAIN-CONTAINING PROTEIN CBSX3, MITOCHONDRIAL"/>
    <property type="match status" value="1"/>
</dbReference>